<keyword evidence="2" id="KW-1185">Reference proteome</keyword>
<proteinExistence type="predicted"/>
<name>A0A0F5FEE6_9HYPH</name>
<gene>
    <name evidence="1" type="ORF">VE25_20150</name>
</gene>
<organism evidence="1 2">
    <name type="scientific">Devosia geojensis</name>
    <dbReference type="NCBI Taxonomy" id="443610"/>
    <lineage>
        <taxon>Bacteria</taxon>
        <taxon>Pseudomonadati</taxon>
        <taxon>Pseudomonadota</taxon>
        <taxon>Alphaproteobacteria</taxon>
        <taxon>Hyphomicrobiales</taxon>
        <taxon>Devosiaceae</taxon>
        <taxon>Devosia</taxon>
    </lineage>
</organism>
<dbReference type="RefSeq" id="WP_046110466.1">
    <property type="nucleotide sequence ID" value="NZ_JZEX01000185.1"/>
</dbReference>
<accession>A0A0F5FEE6</accession>
<dbReference type="PATRIC" id="fig|443610.3.peg.2352"/>
<comment type="caution">
    <text evidence="1">The sequence shown here is derived from an EMBL/GenBank/DDBJ whole genome shotgun (WGS) entry which is preliminary data.</text>
</comment>
<sequence>MKKTIDLTTPADLYLGSDHITARAQGHRHFRHAFSAIRFAMEQAAPVSLRGAMLRADGKLLDGADIRALYQADLRFARRLPPEVSALNAA</sequence>
<evidence type="ECO:0000313" key="2">
    <source>
        <dbReference type="Proteomes" id="UP000033632"/>
    </source>
</evidence>
<evidence type="ECO:0000313" key="1">
    <source>
        <dbReference type="EMBL" id="KKB06965.1"/>
    </source>
</evidence>
<reference evidence="1 2" key="1">
    <citation type="submission" date="2015-03" db="EMBL/GenBank/DDBJ databases">
        <authorList>
            <person name="Hassan Y.I."/>
            <person name="Lepp D."/>
            <person name="Li X.-Z."/>
            <person name="Zhou T."/>
        </authorList>
    </citation>
    <scope>NUCLEOTIDE SEQUENCE [LARGE SCALE GENOMIC DNA]</scope>
    <source>
        <strain evidence="1 2">BD-c194</strain>
    </source>
</reference>
<protein>
    <submittedName>
        <fullName evidence="1">Uncharacterized protein</fullName>
    </submittedName>
</protein>
<dbReference type="AlphaFoldDB" id="A0A0F5FEE6"/>
<dbReference type="OrthoDB" id="7950200at2"/>
<dbReference type="Proteomes" id="UP000033632">
    <property type="component" value="Unassembled WGS sequence"/>
</dbReference>
<dbReference type="EMBL" id="JZEX01000185">
    <property type="protein sequence ID" value="KKB06965.1"/>
    <property type="molecule type" value="Genomic_DNA"/>
</dbReference>